<dbReference type="Proteomes" id="UP000032749">
    <property type="component" value="Chromosome"/>
</dbReference>
<dbReference type="InterPro" id="IPR045584">
    <property type="entry name" value="Pilin-like"/>
</dbReference>
<dbReference type="GO" id="GO:0005886">
    <property type="term" value="C:plasma membrane"/>
    <property type="evidence" value="ECO:0007669"/>
    <property type="project" value="UniProtKB-SubCell"/>
</dbReference>
<dbReference type="KEGG" id="oai:OLEAN_C05930"/>
<evidence type="ECO:0000256" key="3">
    <source>
        <dbReference type="ARBA" id="ARBA00022475"/>
    </source>
</evidence>
<keyword evidence="5" id="KW-0997">Cell inner membrane</keyword>
<keyword evidence="7 11" id="KW-1133">Transmembrane helix</keyword>
<dbReference type="Pfam" id="PF12019">
    <property type="entry name" value="GspH"/>
    <property type="match status" value="1"/>
</dbReference>
<protein>
    <recommendedName>
        <fullName evidence="2">Type II secretion system protein H</fullName>
    </recommendedName>
    <alternativeName>
        <fullName evidence="10">General secretion pathway protein H</fullName>
    </alternativeName>
</protein>
<keyword evidence="3" id="KW-1003">Cell membrane</keyword>
<dbReference type="STRING" id="698738.OLEAN_C05930"/>
<dbReference type="HOGENOM" id="CLU_084761_1_4_6"/>
<evidence type="ECO:0000256" key="4">
    <source>
        <dbReference type="ARBA" id="ARBA00022481"/>
    </source>
</evidence>
<evidence type="ECO:0000313" key="14">
    <source>
        <dbReference type="Proteomes" id="UP000032749"/>
    </source>
</evidence>
<dbReference type="SUPFAM" id="SSF54523">
    <property type="entry name" value="Pili subunits"/>
    <property type="match status" value="1"/>
</dbReference>
<evidence type="ECO:0000256" key="6">
    <source>
        <dbReference type="ARBA" id="ARBA00022692"/>
    </source>
</evidence>
<dbReference type="InterPro" id="IPR022346">
    <property type="entry name" value="T2SS_GspH"/>
</dbReference>
<name>R4YRN3_OLEAN</name>
<proteinExistence type="inferred from homology"/>
<accession>R4YRN3</accession>
<dbReference type="AlphaFoldDB" id="R4YRN3"/>
<keyword evidence="6 11" id="KW-0812">Transmembrane</keyword>
<feature type="transmembrane region" description="Helical" evidence="11">
    <location>
        <begin position="12"/>
        <end position="34"/>
    </location>
</feature>
<evidence type="ECO:0000256" key="1">
    <source>
        <dbReference type="ARBA" id="ARBA00004377"/>
    </source>
</evidence>
<evidence type="ECO:0000313" key="13">
    <source>
        <dbReference type="EMBL" id="CCK74769.1"/>
    </source>
</evidence>
<evidence type="ECO:0000256" key="7">
    <source>
        <dbReference type="ARBA" id="ARBA00022989"/>
    </source>
</evidence>
<evidence type="ECO:0000256" key="10">
    <source>
        <dbReference type="ARBA" id="ARBA00030775"/>
    </source>
</evidence>
<dbReference type="GO" id="GO:0015627">
    <property type="term" value="C:type II protein secretion system complex"/>
    <property type="evidence" value="ECO:0007669"/>
    <property type="project" value="InterPro"/>
</dbReference>
<evidence type="ECO:0000256" key="5">
    <source>
        <dbReference type="ARBA" id="ARBA00022519"/>
    </source>
</evidence>
<dbReference type="GO" id="GO:0015628">
    <property type="term" value="P:protein secretion by the type II secretion system"/>
    <property type="evidence" value="ECO:0007669"/>
    <property type="project" value="InterPro"/>
</dbReference>
<dbReference type="EMBL" id="FO203512">
    <property type="protein sequence ID" value="CCK74769.1"/>
    <property type="molecule type" value="Genomic_DNA"/>
</dbReference>
<comment type="similarity">
    <text evidence="9">Belongs to the GSP H family.</text>
</comment>
<evidence type="ECO:0000256" key="8">
    <source>
        <dbReference type="ARBA" id="ARBA00023136"/>
    </source>
</evidence>
<feature type="domain" description="General secretion pathway GspH" evidence="12">
    <location>
        <begin position="45"/>
        <end position="168"/>
    </location>
</feature>
<sequence length="184" mass="19566">MKKHYGFTLIELMVVVAIIGIMVTAGTPVMRTYFSNSASNSAQKQLFINLMQARNQAITRQVAVTIKPNDSKTGGGSLAEEKGVNWGAGWRTFIDASDNPNSATDILLSQQGSLGDNVKIHSTSGTLDSVTPIIFEANGAARNSGTLSIGTYGCIGQHAHTIQINATGQTISSKIDCPTEFMDK</sequence>
<dbReference type="OrthoDB" id="6183358at2"/>
<dbReference type="Pfam" id="PF07963">
    <property type="entry name" value="N_methyl"/>
    <property type="match status" value="1"/>
</dbReference>
<evidence type="ECO:0000259" key="12">
    <source>
        <dbReference type="Pfam" id="PF12019"/>
    </source>
</evidence>
<evidence type="ECO:0000256" key="11">
    <source>
        <dbReference type="SAM" id="Phobius"/>
    </source>
</evidence>
<reference evidence="13 14" key="1">
    <citation type="journal article" date="2013" name="Nat. Commun.">
        <title>Genome sequence and functional genomic analysis of the oil-degrading bacterium Oleispira antarctica.</title>
        <authorList>
            <person name="Kube M."/>
            <person name="Chernikova T.N."/>
            <person name="Al-Ramahi Y."/>
            <person name="Beloqui A."/>
            <person name="Lopez-Cortez N."/>
            <person name="Guazzaroni M.E."/>
            <person name="Heipieper H.J."/>
            <person name="Klages S."/>
            <person name="Kotsyurbenko O.R."/>
            <person name="Langer I."/>
            <person name="Nechitaylo T.Y."/>
            <person name="Lunsdorf H."/>
            <person name="Fernandez M."/>
            <person name="Juarez S."/>
            <person name="Ciordia S."/>
            <person name="Singer A."/>
            <person name="Kagan O."/>
            <person name="Egorova O."/>
            <person name="Petit P.A."/>
            <person name="Stogios P."/>
            <person name="Kim Y."/>
            <person name="Tchigvintsev A."/>
            <person name="Flick R."/>
            <person name="Denaro R."/>
            <person name="Genovese M."/>
            <person name="Albar J.P."/>
            <person name="Reva O.N."/>
            <person name="Martinez-Gomariz M."/>
            <person name="Tran H."/>
            <person name="Ferrer M."/>
            <person name="Savchenko A."/>
            <person name="Yakunin A.F."/>
            <person name="Yakimov M.M."/>
            <person name="Golyshina O.V."/>
            <person name="Reinhardt R."/>
            <person name="Golyshin P.N."/>
        </authorList>
    </citation>
    <scope>NUCLEOTIDE SEQUENCE [LARGE SCALE GENOMIC DNA]</scope>
</reference>
<evidence type="ECO:0000256" key="9">
    <source>
        <dbReference type="ARBA" id="ARBA00025772"/>
    </source>
</evidence>
<dbReference type="Gene3D" id="3.55.40.10">
    <property type="entry name" value="minor pseudopilin epsh domain"/>
    <property type="match status" value="1"/>
</dbReference>
<dbReference type="NCBIfam" id="TIGR02532">
    <property type="entry name" value="IV_pilin_GFxxxE"/>
    <property type="match status" value="1"/>
</dbReference>
<keyword evidence="4" id="KW-0488">Methylation</keyword>
<keyword evidence="8 11" id="KW-0472">Membrane</keyword>
<gene>
    <name evidence="13" type="ORF">OLEAN_C05930</name>
</gene>
<keyword evidence="14" id="KW-1185">Reference proteome</keyword>
<dbReference type="InterPro" id="IPR012902">
    <property type="entry name" value="N_methyl_site"/>
</dbReference>
<organism evidence="13 14">
    <name type="scientific">Oleispira antarctica RB-8</name>
    <dbReference type="NCBI Taxonomy" id="698738"/>
    <lineage>
        <taxon>Bacteria</taxon>
        <taxon>Pseudomonadati</taxon>
        <taxon>Pseudomonadota</taxon>
        <taxon>Gammaproteobacteria</taxon>
        <taxon>Oceanospirillales</taxon>
        <taxon>Oceanospirillaceae</taxon>
        <taxon>Oleispira</taxon>
    </lineage>
</organism>
<evidence type="ECO:0000256" key="2">
    <source>
        <dbReference type="ARBA" id="ARBA00021549"/>
    </source>
</evidence>
<comment type="subcellular location">
    <subcellularLocation>
        <location evidence="1">Cell inner membrane</location>
        <topology evidence="1">Single-pass membrane protein</topology>
    </subcellularLocation>
</comment>